<dbReference type="KEGG" id="pca:Pcar_2554"/>
<proteinExistence type="predicted"/>
<feature type="transmembrane region" description="Helical" evidence="1">
    <location>
        <begin position="72"/>
        <end position="90"/>
    </location>
</feature>
<reference evidence="3" key="1">
    <citation type="submission" date="2005-10" db="EMBL/GenBank/DDBJ databases">
        <title>Complete sequence of Pelobacter carbinolicus DSM 2380.</title>
        <authorList>
            <person name="Copeland A."/>
            <person name="Lucas S."/>
            <person name="Lapidus A."/>
            <person name="Barry K."/>
            <person name="Detter J.C."/>
            <person name="Glavina T."/>
            <person name="Hammon N."/>
            <person name="Israni S."/>
            <person name="Pitluck S."/>
            <person name="Chertkov O."/>
            <person name="Schmutz J."/>
            <person name="Larimer F."/>
            <person name="Land M."/>
            <person name="Kyrpides N."/>
            <person name="Ivanova N."/>
            <person name="Richardson P."/>
        </authorList>
    </citation>
    <scope>NUCLEOTIDE SEQUENCE [LARGE SCALE GENOMIC DNA]</scope>
    <source>
        <strain evidence="3">DSM 2380 / NBRC 103641 / GraBd1</strain>
    </source>
</reference>
<feature type="transmembrane region" description="Helical" evidence="1">
    <location>
        <begin position="12"/>
        <end position="29"/>
    </location>
</feature>
<accession>Q3A1G5</accession>
<dbReference type="AlphaFoldDB" id="Q3A1G5"/>
<dbReference type="RefSeq" id="WP_011342328.1">
    <property type="nucleotide sequence ID" value="NC_007498.2"/>
</dbReference>
<feature type="transmembrane region" description="Helical" evidence="1">
    <location>
        <begin position="313"/>
        <end position="335"/>
    </location>
</feature>
<feature type="transmembrane region" description="Helical" evidence="1">
    <location>
        <begin position="142"/>
        <end position="170"/>
    </location>
</feature>
<feature type="transmembrane region" description="Helical" evidence="1">
    <location>
        <begin position="176"/>
        <end position="197"/>
    </location>
</feature>
<sequence>MTSMVLNKAGIYALLIIAALLIGLTEFGLSGEPGALLLTLLFWSSVAQGCIALVAVCELVRARWIAALRQELLSLYPLLLLLPLLFLFFWPQLDLYPWTEHPTLWLNKPFFMTRNLALLLAVFFSGRDLARRSLARQPAGASAVIYLLLFVVSQSLAAFDWLMSLIWPWISTLLGFYFFTESLYAAAAVSGILMLLYHKRKNRENNLCASKNLRDVSLLLFGFSVLWCGLYFAQFLLLWYGNLPEEAGYILDLIAASPGRELAWLFPLGLFLAPFILLLAAAVKQNRYMVAAVAATMLAGLYIERLWLVLPTIPLHGGALLFYNLLVIAAMLVMLHSSTHISPDTE</sequence>
<dbReference type="STRING" id="338963.Pcar_2554"/>
<gene>
    <name evidence="2" type="primary">actF</name>
    <name evidence="2" type="ordered locus">Pcar_2554</name>
</gene>
<feature type="transmembrane region" description="Helical" evidence="1">
    <location>
        <begin position="218"/>
        <end position="242"/>
    </location>
</feature>
<feature type="transmembrane region" description="Helical" evidence="1">
    <location>
        <begin position="288"/>
        <end position="307"/>
    </location>
</feature>
<dbReference type="Proteomes" id="UP000002534">
    <property type="component" value="Chromosome"/>
</dbReference>
<organism evidence="2 3">
    <name type="scientific">Syntrophotalea carbinolica (strain DSM 2380 / NBRC 103641 / GraBd1)</name>
    <name type="common">Pelobacter carbinolicus</name>
    <dbReference type="NCBI Taxonomy" id="338963"/>
    <lineage>
        <taxon>Bacteria</taxon>
        <taxon>Pseudomonadati</taxon>
        <taxon>Thermodesulfobacteriota</taxon>
        <taxon>Desulfuromonadia</taxon>
        <taxon>Desulfuromonadales</taxon>
        <taxon>Syntrophotaleaceae</taxon>
        <taxon>Syntrophotalea</taxon>
    </lineage>
</organism>
<dbReference type="PANTHER" id="PTHR43044">
    <property type="match status" value="1"/>
</dbReference>
<dbReference type="OrthoDB" id="140980at2"/>
<feature type="transmembrane region" description="Helical" evidence="1">
    <location>
        <begin position="110"/>
        <end position="130"/>
    </location>
</feature>
<dbReference type="HOGENOM" id="CLU_042661_1_0_7"/>
<evidence type="ECO:0000256" key="1">
    <source>
        <dbReference type="SAM" id="Phobius"/>
    </source>
</evidence>
<feature type="transmembrane region" description="Helical" evidence="1">
    <location>
        <begin position="262"/>
        <end position="281"/>
    </location>
</feature>
<name>Q3A1G5_SYNC1</name>
<keyword evidence="3" id="KW-1185">Reference proteome</keyword>
<keyword evidence="1" id="KW-0812">Transmembrane</keyword>
<protein>
    <submittedName>
        <fullName evidence="2">Menaquinol oxidoreductase complex ACIII, menaquinol-binding membrane protein subunit ActF</fullName>
    </submittedName>
</protein>
<reference evidence="2 3" key="2">
    <citation type="journal article" date="2012" name="BMC Genomics">
        <title>The genome of Pelobacter carbinolicus reveals surprising metabolic capabilities and physiological features.</title>
        <authorList>
            <person name="Aklujkar M."/>
            <person name="Haveman S.A."/>
            <person name="Didonato R.Jr."/>
            <person name="Chertkov O."/>
            <person name="Han C.S."/>
            <person name="Land M.L."/>
            <person name="Brown P."/>
            <person name="Lovley D.R."/>
        </authorList>
    </citation>
    <scope>NUCLEOTIDE SEQUENCE [LARGE SCALE GENOMIC DNA]</scope>
    <source>
        <strain evidence="3">DSM 2380 / NBRC 103641 / GraBd1</strain>
    </source>
</reference>
<keyword evidence="1" id="KW-1133">Transmembrane helix</keyword>
<evidence type="ECO:0000313" key="3">
    <source>
        <dbReference type="Proteomes" id="UP000002534"/>
    </source>
</evidence>
<feature type="transmembrane region" description="Helical" evidence="1">
    <location>
        <begin position="35"/>
        <end position="60"/>
    </location>
</feature>
<evidence type="ECO:0000313" key="2">
    <source>
        <dbReference type="EMBL" id="ABA89792.1"/>
    </source>
</evidence>
<keyword evidence="1" id="KW-0472">Membrane</keyword>
<dbReference type="PANTHER" id="PTHR43044:SF1">
    <property type="entry name" value="QUINOL:CYTOCHROME C OXIDOREDUCTASE QUINONE-BINDING SUBUNIT 2"/>
    <property type="match status" value="1"/>
</dbReference>
<dbReference type="eggNOG" id="COG5557">
    <property type="taxonomic scope" value="Bacteria"/>
</dbReference>
<dbReference type="EMBL" id="CP000142">
    <property type="protein sequence ID" value="ABA89792.1"/>
    <property type="molecule type" value="Genomic_DNA"/>
</dbReference>